<proteinExistence type="predicted"/>
<dbReference type="RefSeq" id="WP_068748631.1">
    <property type="nucleotide sequence ID" value="NZ_LOHZ01000033.1"/>
</dbReference>
<organism evidence="2 3">
    <name type="scientific">Thermovenabulum gondwanense</name>
    <dbReference type="NCBI Taxonomy" id="520767"/>
    <lineage>
        <taxon>Bacteria</taxon>
        <taxon>Bacillati</taxon>
        <taxon>Bacillota</taxon>
        <taxon>Clostridia</taxon>
        <taxon>Thermosediminibacterales</taxon>
        <taxon>Thermosediminibacteraceae</taxon>
        <taxon>Thermovenabulum</taxon>
    </lineage>
</organism>
<dbReference type="Pfam" id="PF21846">
    <property type="entry name" value="DUF6905"/>
    <property type="match status" value="1"/>
</dbReference>
<keyword evidence="1" id="KW-1133">Transmembrane helix</keyword>
<keyword evidence="1" id="KW-0812">Transmembrane</keyword>
<protein>
    <submittedName>
        <fullName evidence="2">Uncharacterized protein</fullName>
    </submittedName>
</protein>
<reference evidence="2 3" key="1">
    <citation type="submission" date="2015-12" db="EMBL/GenBank/DDBJ databases">
        <title>Draft genome of Thermovenabulum gondwanense isolated from a red thermophilic microbial mat colonisisng an outflow channel of a bore well.</title>
        <authorList>
            <person name="Patel B.K."/>
        </authorList>
    </citation>
    <scope>NUCLEOTIDE SEQUENCE [LARGE SCALE GENOMIC DNA]</scope>
    <source>
        <strain evidence="2 3">R270</strain>
    </source>
</reference>
<keyword evidence="3" id="KW-1185">Reference proteome</keyword>
<keyword evidence="1" id="KW-0472">Membrane</keyword>
<dbReference type="AlphaFoldDB" id="A0A161PTX3"/>
<evidence type="ECO:0000256" key="1">
    <source>
        <dbReference type="SAM" id="Phobius"/>
    </source>
</evidence>
<dbReference type="PATRIC" id="fig|520767.4.peg.1611"/>
<dbReference type="EMBL" id="LOHZ01000033">
    <property type="protein sequence ID" value="KYO65471.1"/>
    <property type="molecule type" value="Genomic_DNA"/>
</dbReference>
<accession>A0A161PTX3</accession>
<feature type="transmembrane region" description="Helical" evidence="1">
    <location>
        <begin position="31"/>
        <end position="51"/>
    </location>
</feature>
<feature type="transmembrane region" description="Helical" evidence="1">
    <location>
        <begin position="7"/>
        <end position="25"/>
    </location>
</feature>
<gene>
    <name evidence="2" type="ORF">ATZ99_15070</name>
</gene>
<dbReference type="OrthoDB" id="1028168at2"/>
<evidence type="ECO:0000313" key="2">
    <source>
        <dbReference type="EMBL" id="KYO65471.1"/>
    </source>
</evidence>
<feature type="transmembrane region" description="Helical" evidence="1">
    <location>
        <begin position="104"/>
        <end position="125"/>
    </location>
</feature>
<dbReference type="STRING" id="520767.ATZ99_15070"/>
<dbReference type="InterPro" id="IPR054200">
    <property type="entry name" value="DUF6905"/>
</dbReference>
<sequence>MNFRRIFAGMITGAFVGFGVFTIWPSCLARWNWLGGWLAAGIIITTGWFINHYAGLMPNKSDSAWVDMAISVWLSALLGGTVVLDPVKGLVRGAQGLFHGASLGVTLPTVFFQLIGATIAGYLLYSIRRSDA</sequence>
<dbReference type="Proteomes" id="UP000075737">
    <property type="component" value="Unassembled WGS sequence"/>
</dbReference>
<feature type="transmembrane region" description="Helical" evidence="1">
    <location>
        <begin position="63"/>
        <end position="84"/>
    </location>
</feature>
<evidence type="ECO:0000313" key="3">
    <source>
        <dbReference type="Proteomes" id="UP000075737"/>
    </source>
</evidence>
<comment type="caution">
    <text evidence="2">The sequence shown here is derived from an EMBL/GenBank/DDBJ whole genome shotgun (WGS) entry which is preliminary data.</text>
</comment>
<name>A0A161PTX3_9FIRM</name>